<proteinExistence type="predicted"/>
<reference evidence="1" key="1">
    <citation type="journal article" date="2023" name="Mol. Biol. Evol.">
        <title>Third-Generation Sequencing Reveals the Adaptive Role of the Epigenome in Three Deep-Sea Polychaetes.</title>
        <authorList>
            <person name="Perez M."/>
            <person name="Aroh O."/>
            <person name="Sun Y."/>
            <person name="Lan Y."/>
            <person name="Juniper S.K."/>
            <person name="Young C.R."/>
            <person name="Angers B."/>
            <person name="Qian P.Y."/>
        </authorList>
    </citation>
    <scope>NUCLEOTIDE SEQUENCE</scope>
    <source>
        <strain evidence="1">R07B-5</strain>
    </source>
</reference>
<evidence type="ECO:0000313" key="1">
    <source>
        <dbReference type="EMBL" id="KAK2177142.1"/>
    </source>
</evidence>
<name>A0AAD9NNQ9_RIDPI</name>
<protein>
    <submittedName>
        <fullName evidence="1">Uncharacterized protein</fullName>
    </submittedName>
</protein>
<sequence length="92" mass="10712">MLSHIEQPWQPPIIMYTMHQLYIEFTPGKTPKSRCVVNMSQASQSTNNNKQIIIQHPAAYLWSTQETQCDDIPVLQTIFFSLFKQFHPTLCT</sequence>
<evidence type="ECO:0000313" key="2">
    <source>
        <dbReference type="Proteomes" id="UP001209878"/>
    </source>
</evidence>
<dbReference type="Proteomes" id="UP001209878">
    <property type="component" value="Unassembled WGS sequence"/>
</dbReference>
<organism evidence="1 2">
    <name type="scientific">Ridgeia piscesae</name>
    <name type="common">Tubeworm</name>
    <dbReference type="NCBI Taxonomy" id="27915"/>
    <lineage>
        <taxon>Eukaryota</taxon>
        <taxon>Metazoa</taxon>
        <taxon>Spiralia</taxon>
        <taxon>Lophotrochozoa</taxon>
        <taxon>Annelida</taxon>
        <taxon>Polychaeta</taxon>
        <taxon>Sedentaria</taxon>
        <taxon>Canalipalpata</taxon>
        <taxon>Sabellida</taxon>
        <taxon>Siboglinidae</taxon>
        <taxon>Ridgeia</taxon>
    </lineage>
</organism>
<gene>
    <name evidence="1" type="ORF">NP493_616g01047</name>
</gene>
<dbReference type="AlphaFoldDB" id="A0AAD9NNQ9"/>
<comment type="caution">
    <text evidence="1">The sequence shown here is derived from an EMBL/GenBank/DDBJ whole genome shotgun (WGS) entry which is preliminary data.</text>
</comment>
<accession>A0AAD9NNQ9</accession>
<keyword evidence="2" id="KW-1185">Reference proteome</keyword>
<dbReference type="EMBL" id="JAODUO010000616">
    <property type="protein sequence ID" value="KAK2177142.1"/>
    <property type="molecule type" value="Genomic_DNA"/>
</dbReference>